<feature type="domain" description="Nucleotidyl transferase" evidence="3">
    <location>
        <begin position="8"/>
        <end position="235"/>
    </location>
</feature>
<reference evidence="5 6" key="1">
    <citation type="submission" date="2024-06" db="EMBL/GenBank/DDBJ databases">
        <title>Halorubrum miltondacostae sp. nov., a potential PHA producer isolated from an inland solar saltern in Rio Maior, Portugal.</title>
        <authorList>
            <person name="Albuquerque L."/>
            <person name="Viver T."/>
            <person name="Barroso C."/>
            <person name="Claudino R."/>
            <person name="Galvan M."/>
            <person name="Simoes G."/>
            <person name="Lobo Da Cunha A."/>
            <person name="Egas C."/>
        </authorList>
    </citation>
    <scope>NUCLEOTIDE SEQUENCE [LARGE SCALE GENOMIC DNA]</scope>
    <source>
        <strain evidence="5 6">RMP-11</strain>
    </source>
</reference>
<proteinExistence type="inferred from homology"/>
<gene>
    <name evidence="5" type="ORF">ABNG04_17165</name>
</gene>
<dbReference type="InterPro" id="IPR050486">
    <property type="entry name" value="Mannose-1P_guanyltransferase"/>
</dbReference>
<evidence type="ECO:0000313" key="6">
    <source>
        <dbReference type="Proteomes" id="UP001567572"/>
    </source>
</evidence>
<evidence type="ECO:0000259" key="4">
    <source>
        <dbReference type="Pfam" id="PF25087"/>
    </source>
</evidence>
<dbReference type="RefSeq" id="WP_371163588.1">
    <property type="nucleotide sequence ID" value="NZ_JBEDNY010000009.1"/>
</dbReference>
<organism evidence="5 6">
    <name type="scientific">Halorubrum miltondacostae</name>
    <dbReference type="NCBI Taxonomy" id="3076378"/>
    <lineage>
        <taxon>Archaea</taxon>
        <taxon>Methanobacteriati</taxon>
        <taxon>Methanobacteriota</taxon>
        <taxon>Stenosarchaea group</taxon>
        <taxon>Halobacteria</taxon>
        <taxon>Halobacteriales</taxon>
        <taxon>Haloferacaceae</taxon>
        <taxon>Halorubrum</taxon>
    </lineage>
</organism>
<comment type="caution">
    <text evidence="5">The sequence shown here is derived from an EMBL/GenBank/DDBJ whole genome shotgun (WGS) entry which is preliminary data.</text>
</comment>
<evidence type="ECO:0000259" key="3">
    <source>
        <dbReference type="Pfam" id="PF00483"/>
    </source>
</evidence>
<dbReference type="InterPro" id="IPR011004">
    <property type="entry name" value="Trimer_LpxA-like_sf"/>
</dbReference>
<dbReference type="AlphaFoldDB" id="A0ABD5M5M5"/>
<keyword evidence="6" id="KW-1185">Reference proteome</keyword>
<evidence type="ECO:0000256" key="2">
    <source>
        <dbReference type="ARBA" id="ARBA00013414"/>
    </source>
</evidence>
<dbReference type="Proteomes" id="UP001567572">
    <property type="component" value="Unassembled WGS sequence"/>
</dbReference>
<comment type="similarity">
    <text evidence="1">Belongs to the transferase hexapeptide repeat family.</text>
</comment>
<evidence type="ECO:0000256" key="1">
    <source>
        <dbReference type="ARBA" id="ARBA00007274"/>
    </source>
</evidence>
<dbReference type="InterPro" id="IPR005835">
    <property type="entry name" value="NTP_transferase_dom"/>
</dbReference>
<dbReference type="SUPFAM" id="SSF53448">
    <property type="entry name" value="Nucleotide-diphospho-sugar transferases"/>
    <property type="match status" value="1"/>
</dbReference>
<evidence type="ECO:0000313" key="5">
    <source>
        <dbReference type="EMBL" id="MEZ3165569.1"/>
    </source>
</evidence>
<name>A0ABD5M5M5_9EURY</name>
<dbReference type="SUPFAM" id="SSF51161">
    <property type="entry name" value="Trimeric LpxA-like enzymes"/>
    <property type="match status" value="1"/>
</dbReference>
<dbReference type="InterPro" id="IPR056729">
    <property type="entry name" value="GMPPB_C"/>
</dbReference>
<dbReference type="Gene3D" id="2.160.10.10">
    <property type="entry name" value="Hexapeptide repeat proteins"/>
    <property type="match status" value="2"/>
</dbReference>
<dbReference type="InterPro" id="IPR029044">
    <property type="entry name" value="Nucleotide-diphossugar_trans"/>
</dbReference>
<dbReference type="EMBL" id="JBEDNY010000009">
    <property type="protein sequence ID" value="MEZ3165569.1"/>
    <property type="molecule type" value="Genomic_DNA"/>
</dbReference>
<dbReference type="Gene3D" id="3.90.550.10">
    <property type="entry name" value="Spore Coat Polysaccharide Biosynthesis Protein SpsA, Chain A"/>
    <property type="match status" value="1"/>
</dbReference>
<dbReference type="CDD" id="cd04181">
    <property type="entry name" value="NTP_transferase"/>
    <property type="match status" value="1"/>
</dbReference>
<feature type="domain" description="Mannose-1-phosphate guanyltransferase C-terminal" evidence="4">
    <location>
        <begin position="257"/>
        <end position="339"/>
    </location>
</feature>
<protein>
    <recommendedName>
        <fullName evidence="2">Bifunctional protein GlmU</fullName>
    </recommendedName>
</protein>
<dbReference type="PANTHER" id="PTHR22572">
    <property type="entry name" value="SUGAR-1-PHOSPHATE GUANYL TRANSFERASE"/>
    <property type="match status" value="1"/>
</dbReference>
<accession>A0ABD5M5M5</accession>
<dbReference type="Pfam" id="PF00483">
    <property type="entry name" value="NTP_transferase"/>
    <property type="match status" value="1"/>
</dbReference>
<sequence>MNNDSVTAVILAAGEGRRLAPLTNRRPKPMVPVANRPLLEHVVEAITATAIDRIVFVVGYKQERIRNHFGDGDNWGVTIEYVEQATQLGTGHAVLQAEPVVDGPFVVLNGDRIVDPEIVSQLRDSAVEADLPAMAVTSVAHPRQYGVVSLDGERVTAIDEKPEGTVETNQINAGVYAFSPAIFDAIRETHAPGELAITATLDDLAANESLSAVRYDGRWLDVSNLWDLLTVNAALIGESSETGADGLVLGDSVTVADDVALAGNVRVGPNVTIGGSTAIGSNATIEAGAVVENAVIFPDAVIGAGAVVRNAIVAGNVRIGPNATVAGEAATVVVGDAVHHGVALAGVVGDNASVGAGATLTDGAVVGDDVDADAGVVIDDRIESGAVVRRG</sequence>
<dbReference type="Pfam" id="PF25087">
    <property type="entry name" value="GMPPB_C"/>
    <property type="match status" value="1"/>
</dbReference>